<proteinExistence type="predicted"/>
<evidence type="ECO:0000313" key="1">
    <source>
        <dbReference type="EMBL" id="CDA09930.1"/>
    </source>
</evidence>
<dbReference type="Proteomes" id="UP000017980">
    <property type="component" value="Unassembled WGS sequence"/>
</dbReference>
<dbReference type="AlphaFoldDB" id="R5X563"/>
<name>R5X563_9FIRM</name>
<gene>
    <name evidence="1" type="ORF">BN488_00983</name>
</gene>
<comment type="caution">
    <text evidence="1">The sequence shown here is derived from an EMBL/GenBank/DDBJ whole genome shotgun (WGS) entry which is preliminary data.</text>
</comment>
<dbReference type="RefSeq" id="WP_022071313.1">
    <property type="nucleotide sequence ID" value="NZ_HF999321.1"/>
</dbReference>
<accession>R5X563</accession>
<organism evidence="1 2">
    <name type="scientific">Intestinibacter bartlettii CAG:1329</name>
    <dbReference type="NCBI Taxonomy" id="1263063"/>
    <lineage>
        <taxon>Bacteria</taxon>
        <taxon>Bacillati</taxon>
        <taxon>Bacillota</taxon>
        <taxon>Clostridia</taxon>
        <taxon>Peptostreptococcales</taxon>
        <taxon>Peptostreptococcaceae</taxon>
        <taxon>Intestinibacter</taxon>
    </lineage>
</organism>
<evidence type="ECO:0000313" key="2">
    <source>
        <dbReference type="Proteomes" id="UP000017980"/>
    </source>
</evidence>
<dbReference type="EMBL" id="CBBD010000027">
    <property type="protein sequence ID" value="CDA09930.1"/>
    <property type="molecule type" value="Genomic_DNA"/>
</dbReference>
<reference evidence="1" key="1">
    <citation type="submission" date="2012-11" db="EMBL/GenBank/DDBJ databases">
        <title>Dependencies among metagenomic species, viruses, plasmids and units of genetic variation.</title>
        <authorList>
            <person name="Nielsen H.B."/>
            <person name="Almeida M."/>
            <person name="Juncker A.S."/>
            <person name="Rasmussen S."/>
            <person name="Li J."/>
            <person name="Sunagawa S."/>
            <person name="Plichta D."/>
            <person name="Gautier L."/>
            <person name="Le Chatelier E."/>
            <person name="Peletier E."/>
            <person name="Bonde I."/>
            <person name="Nielsen T."/>
            <person name="Manichanh C."/>
            <person name="Arumugam M."/>
            <person name="Batto J."/>
            <person name="Santos M.B.Q.D."/>
            <person name="Blom N."/>
            <person name="Borruel N."/>
            <person name="Burgdorf K.S."/>
            <person name="Boumezbeur F."/>
            <person name="Casellas F."/>
            <person name="Dore J."/>
            <person name="Guarner F."/>
            <person name="Hansen T."/>
            <person name="Hildebrand F."/>
            <person name="Kaas R.S."/>
            <person name="Kennedy S."/>
            <person name="Kristiansen K."/>
            <person name="Kultima J.R."/>
            <person name="Leonard P."/>
            <person name="Levenez F."/>
            <person name="Lund O."/>
            <person name="Moumen B."/>
            <person name="Le Paslier D."/>
            <person name="Pons N."/>
            <person name="Pedersen O."/>
            <person name="Prifti E."/>
            <person name="Qin J."/>
            <person name="Raes J."/>
            <person name="Tap J."/>
            <person name="Tims S."/>
            <person name="Ussery D.W."/>
            <person name="Yamada T."/>
            <person name="MetaHit consortium"/>
            <person name="Renault P."/>
            <person name="Sicheritz-Ponten T."/>
            <person name="Bork P."/>
            <person name="Wang J."/>
            <person name="Brunak S."/>
            <person name="Ehrlich S.D."/>
        </authorList>
    </citation>
    <scope>NUCLEOTIDE SEQUENCE [LARGE SCALE GENOMIC DNA]</scope>
</reference>
<sequence>MYYGLNSENKVTTNTFTNYMDNDTYEKEDIYTEDTLGQTTPVKINKSEYKAVEKRQISVQC</sequence>
<protein>
    <submittedName>
        <fullName evidence="1">Uncharacterized protein</fullName>
    </submittedName>
</protein>